<keyword evidence="2" id="KW-1185">Reference proteome</keyword>
<evidence type="ECO:0000313" key="2">
    <source>
        <dbReference type="Proteomes" id="UP000762676"/>
    </source>
</evidence>
<sequence length="105" mass="12217">MCVLEASLKTCGIEYRQLISRIWPISLGSHKARGRKWCWHFQLQGSRCPAGWKVNTRTYVCLKMSTERKSWMDARRACGHSDADLVKVVDPNFLDFIRCENIARK</sequence>
<proteinExistence type="predicted"/>
<dbReference type="Proteomes" id="UP000762676">
    <property type="component" value="Unassembled WGS sequence"/>
</dbReference>
<dbReference type="InterPro" id="IPR016186">
    <property type="entry name" value="C-type_lectin-like/link_sf"/>
</dbReference>
<evidence type="ECO:0000313" key="1">
    <source>
        <dbReference type="EMBL" id="GFS19461.1"/>
    </source>
</evidence>
<accession>A0AAV4JFU7</accession>
<dbReference type="AlphaFoldDB" id="A0AAV4JFU7"/>
<dbReference type="SUPFAM" id="SSF56436">
    <property type="entry name" value="C-type lectin-like"/>
    <property type="match status" value="1"/>
</dbReference>
<protein>
    <submittedName>
        <fullName evidence="1">Protein A40</fullName>
    </submittedName>
</protein>
<gene>
    <name evidence="1" type="ORF">ElyMa_001546000</name>
</gene>
<organism evidence="1 2">
    <name type="scientific">Elysia marginata</name>
    <dbReference type="NCBI Taxonomy" id="1093978"/>
    <lineage>
        <taxon>Eukaryota</taxon>
        <taxon>Metazoa</taxon>
        <taxon>Spiralia</taxon>
        <taxon>Lophotrochozoa</taxon>
        <taxon>Mollusca</taxon>
        <taxon>Gastropoda</taxon>
        <taxon>Heterobranchia</taxon>
        <taxon>Euthyneura</taxon>
        <taxon>Panpulmonata</taxon>
        <taxon>Sacoglossa</taxon>
        <taxon>Placobranchoidea</taxon>
        <taxon>Plakobranchidae</taxon>
        <taxon>Elysia</taxon>
    </lineage>
</organism>
<dbReference type="InterPro" id="IPR016187">
    <property type="entry name" value="CTDL_fold"/>
</dbReference>
<name>A0AAV4JFU7_9GAST</name>
<comment type="caution">
    <text evidence="1">The sequence shown here is derived from an EMBL/GenBank/DDBJ whole genome shotgun (WGS) entry which is preliminary data.</text>
</comment>
<dbReference type="Gene3D" id="3.10.100.10">
    <property type="entry name" value="Mannose-Binding Protein A, subunit A"/>
    <property type="match status" value="1"/>
</dbReference>
<dbReference type="CDD" id="cd00037">
    <property type="entry name" value="CLECT"/>
    <property type="match status" value="1"/>
</dbReference>
<dbReference type="EMBL" id="BMAT01003068">
    <property type="protein sequence ID" value="GFS19461.1"/>
    <property type="molecule type" value="Genomic_DNA"/>
</dbReference>
<reference evidence="1 2" key="1">
    <citation type="journal article" date="2021" name="Elife">
        <title>Chloroplast acquisition without the gene transfer in kleptoplastic sea slugs, Plakobranchus ocellatus.</title>
        <authorList>
            <person name="Maeda T."/>
            <person name="Takahashi S."/>
            <person name="Yoshida T."/>
            <person name="Shimamura S."/>
            <person name="Takaki Y."/>
            <person name="Nagai Y."/>
            <person name="Toyoda A."/>
            <person name="Suzuki Y."/>
            <person name="Arimoto A."/>
            <person name="Ishii H."/>
            <person name="Satoh N."/>
            <person name="Nishiyama T."/>
            <person name="Hasebe M."/>
            <person name="Maruyama T."/>
            <person name="Minagawa J."/>
            <person name="Obokata J."/>
            <person name="Shigenobu S."/>
        </authorList>
    </citation>
    <scope>NUCLEOTIDE SEQUENCE [LARGE SCALE GENOMIC DNA]</scope>
</reference>